<keyword evidence="4" id="KW-1185">Reference proteome</keyword>
<evidence type="ECO:0000313" key="4">
    <source>
        <dbReference type="Proteomes" id="UP001519460"/>
    </source>
</evidence>
<organism evidence="3 4">
    <name type="scientific">Batillaria attramentaria</name>
    <dbReference type="NCBI Taxonomy" id="370345"/>
    <lineage>
        <taxon>Eukaryota</taxon>
        <taxon>Metazoa</taxon>
        <taxon>Spiralia</taxon>
        <taxon>Lophotrochozoa</taxon>
        <taxon>Mollusca</taxon>
        <taxon>Gastropoda</taxon>
        <taxon>Caenogastropoda</taxon>
        <taxon>Sorbeoconcha</taxon>
        <taxon>Cerithioidea</taxon>
        <taxon>Batillariidae</taxon>
        <taxon>Batillaria</taxon>
    </lineage>
</organism>
<evidence type="ECO:0000256" key="2">
    <source>
        <dbReference type="SAM" id="SignalP"/>
    </source>
</evidence>
<dbReference type="PANTHER" id="PTHR11567:SF202">
    <property type="entry name" value="LYSOPHOSPHATIDIC ACID PHOSPHATASE TYPE 6"/>
    <property type="match status" value="1"/>
</dbReference>
<dbReference type="Gene3D" id="3.40.50.1240">
    <property type="entry name" value="Phosphoglycerate mutase-like"/>
    <property type="match status" value="1"/>
</dbReference>
<keyword evidence="2" id="KW-0732">Signal</keyword>
<evidence type="ECO:0000256" key="1">
    <source>
        <dbReference type="ARBA" id="ARBA00005375"/>
    </source>
</evidence>
<dbReference type="Proteomes" id="UP001519460">
    <property type="component" value="Unassembled WGS sequence"/>
</dbReference>
<dbReference type="InterPro" id="IPR029033">
    <property type="entry name" value="His_PPase_superfam"/>
</dbReference>
<sequence length="464" mass="52305">MRWKKLMGLSGVIGASICGACLAKTCSRSDWILGRVSAEADDPRATVTHSMSGLKLRQVQVFFRHGARTPLNTTHGIEEVAYPSDIALRTVPHTVFKYEVVVLPDWRLKCNVSDLELHYKKTQLKGGGYAGILTTYGQQQMYELGARLRNLYIKKKKLVSPDYNPMDVVQSTDMSRTIGSARCVLAGLFGKQSLNKNGPVIIPVSESDDEILFPNSKVCSVLKKANHAAMIHYDHIPGMRKDREKVEEVLGYDPAEPHKVSFLALRDDLIARVTHGYSVPDCLAPYMDMIDRNATKMIYYAMTGQHDAERPIVTRLSAGPAMYKALDSMRRARDGKKTPKIFLYSTHDSLMVALLESLGLFDWQWPPFGADFRLELYRDREGEHWVRVLYLGQEKTIRGCDSPLVHFDEFERILEPYTIDRGGDFDQICASGVLEEIAATLLEHDQDEVETDEIKEKSEIPAGM</sequence>
<name>A0ABD0KRZ5_9CAEN</name>
<comment type="similarity">
    <text evidence="1">Belongs to the histidine acid phosphatase family.</text>
</comment>
<dbReference type="EMBL" id="JACVVK020000132">
    <property type="protein sequence ID" value="KAK7489974.1"/>
    <property type="molecule type" value="Genomic_DNA"/>
</dbReference>
<dbReference type="InterPro" id="IPR050645">
    <property type="entry name" value="Histidine_acid_phosphatase"/>
</dbReference>
<reference evidence="3 4" key="1">
    <citation type="journal article" date="2023" name="Sci. Data">
        <title>Genome assembly of the Korean intertidal mud-creeper Batillaria attramentaria.</title>
        <authorList>
            <person name="Patra A.K."/>
            <person name="Ho P.T."/>
            <person name="Jun S."/>
            <person name="Lee S.J."/>
            <person name="Kim Y."/>
            <person name="Won Y.J."/>
        </authorList>
    </citation>
    <scope>NUCLEOTIDE SEQUENCE [LARGE SCALE GENOMIC DNA]</scope>
    <source>
        <strain evidence="3">Wonlab-2016</strain>
    </source>
</reference>
<dbReference type="PANTHER" id="PTHR11567">
    <property type="entry name" value="ACID PHOSPHATASE-RELATED"/>
    <property type="match status" value="1"/>
</dbReference>
<evidence type="ECO:0000313" key="3">
    <source>
        <dbReference type="EMBL" id="KAK7489974.1"/>
    </source>
</evidence>
<comment type="caution">
    <text evidence="3">The sequence shown here is derived from an EMBL/GenBank/DDBJ whole genome shotgun (WGS) entry which is preliminary data.</text>
</comment>
<gene>
    <name evidence="3" type="ORF">BaRGS_00018839</name>
</gene>
<protein>
    <recommendedName>
        <fullName evidence="5">Acid phosphatase</fullName>
    </recommendedName>
</protein>
<dbReference type="PROSITE" id="PS00778">
    <property type="entry name" value="HIS_ACID_PHOSPHAT_2"/>
    <property type="match status" value="1"/>
</dbReference>
<accession>A0ABD0KRZ5</accession>
<dbReference type="InterPro" id="IPR033379">
    <property type="entry name" value="Acid_Pase_AS"/>
</dbReference>
<dbReference type="Pfam" id="PF00328">
    <property type="entry name" value="His_Phos_2"/>
    <property type="match status" value="1"/>
</dbReference>
<dbReference type="CDD" id="cd07061">
    <property type="entry name" value="HP_HAP_like"/>
    <property type="match status" value="1"/>
</dbReference>
<evidence type="ECO:0008006" key="5">
    <source>
        <dbReference type="Google" id="ProtNLM"/>
    </source>
</evidence>
<feature type="chain" id="PRO_5044808436" description="Acid phosphatase" evidence="2">
    <location>
        <begin position="24"/>
        <end position="464"/>
    </location>
</feature>
<feature type="signal peptide" evidence="2">
    <location>
        <begin position="1"/>
        <end position="23"/>
    </location>
</feature>
<dbReference type="InterPro" id="IPR000560">
    <property type="entry name" value="His_Pase_clade-2"/>
</dbReference>
<proteinExistence type="inferred from homology"/>
<dbReference type="AlphaFoldDB" id="A0ABD0KRZ5"/>
<dbReference type="SUPFAM" id="SSF53254">
    <property type="entry name" value="Phosphoglycerate mutase-like"/>
    <property type="match status" value="1"/>
</dbReference>